<dbReference type="Proteomes" id="UP000002421">
    <property type="component" value="Segment"/>
</dbReference>
<accession>B3FJQ5</accession>
<dbReference type="EMBL" id="EU197055">
    <property type="protein sequence ID" value="ABY63220.1"/>
    <property type="molecule type" value="Genomic_DNA"/>
</dbReference>
<dbReference type="RefSeq" id="YP_001957116.1">
    <property type="nucleotide sequence ID" value="NC_010821.1"/>
</dbReference>
<gene>
    <name evidence="1" type="ORF">201phi2-1p396</name>
</gene>
<evidence type="ECO:0000313" key="1">
    <source>
        <dbReference type="EMBL" id="ABY63220.1"/>
    </source>
</evidence>
<evidence type="ECO:0000313" key="2">
    <source>
        <dbReference type="Proteomes" id="UP000002421"/>
    </source>
</evidence>
<keyword evidence="2" id="KW-1185">Reference proteome</keyword>
<organismHost>
    <name type="scientific">Pseudomonas chlororaphis</name>
    <dbReference type="NCBI Taxonomy" id="587753"/>
</organismHost>
<organism evidence="1 2">
    <name type="scientific">Pseudomonas phage 201phi2-1</name>
    <name type="common">Pseudomonas chlororaphis phage 201phi2-1</name>
    <dbReference type="NCBI Taxonomy" id="198110"/>
    <lineage>
        <taxon>Viruses</taxon>
        <taxon>Duplodnaviria</taxon>
        <taxon>Heunggongvirae</taxon>
        <taxon>Uroviricota</taxon>
        <taxon>Caudoviricetes</taxon>
        <taxon>Chimalliviridae</taxon>
        <taxon>Serwervirus</taxon>
        <taxon>Serwervirus 201phi21</taxon>
    </lineage>
</organism>
<reference evidence="1 2" key="1">
    <citation type="journal article" date="2008" name="Virology">
        <title>Characterization of Pseudomonas chlororaphis myovirus 201varphi2-1 via genomic sequencing, mass spectrometry, and electron microscopy.</title>
        <authorList>
            <person name="Thomas J.A."/>
            <person name="Rolando M.R."/>
            <person name="Carroll C.A."/>
            <person name="Shen P.S."/>
            <person name="Belnap D.M."/>
            <person name="Weintraub S.T."/>
            <person name="Serwer P."/>
            <person name="Hardies S.C."/>
        </authorList>
    </citation>
    <scope>NUCLEOTIDE SEQUENCE</scope>
</reference>
<name>B3FJQ5_BP201</name>
<proteinExistence type="predicted"/>
<protein>
    <submittedName>
        <fullName evidence="1">Uncharacterized protein</fullName>
    </submittedName>
</protein>
<sequence>MQHYGMVAQKLDQHNTFMETGRRPSLPGQQYKVEYLESADNLYSVTSDWQGFPNFMVWNDDLTVIFDPIGHFSSKEVFDIVSGHMANMTDEERKLFDPILIQLITLNGINQIVLGDDFIEIYTHVAGKQKLLLVTVMNMIDTSERSIDRIHWRSRSTLN</sequence>
<dbReference type="KEGG" id="vg:6372713"/>